<dbReference type="GO" id="GO:0005975">
    <property type="term" value="P:carbohydrate metabolic process"/>
    <property type="evidence" value="ECO:0007669"/>
    <property type="project" value="InterPro"/>
</dbReference>
<organism evidence="4 5">
    <name type="scientific">Didymella pomorum</name>
    <dbReference type="NCBI Taxonomy" id="749634"/>
    <lineage>
        <taxon>Eukaryota</taxon>
        <taxon>Fungi</taxon>
        <taxon>Dikarya</taxon>
        <taxon>Ascomycota</taxon>
        <taxon>Pezizomycotina</taxon>
        <taxon>Dothideomycetes</taxon>
        <taxon>Pleosporomycetidae</taxon>
        <taxon>Pleosporales</taxon>
        <taxon>Pleosporineae</taxon>
        <taxon>Didymellaceae</taxon>
        <taxon>Didymella</taxon>
    </lineage>
</organism>
<reference evidence="4" key="1">
    <citation type="submission" date="2022-10" db="EMBL/GenBank/DDBJ databases">
        <title>Tapping the CABI collections for fungal endophytes: first genome assemblies for Collariella, Neodidymelliopsis, Ascochyta clinopodiicola, Didymella pomorum, Didymosphaeria variabile, Neocosmospora piperis and Neocucurbitaria cava.</title>
        <authorList>
            <person name="Hill R."/>
        </authorList>
    </citation>
    <scope>NUCLEOTIDE SEQUENCE</scope>
    <source>
        <strain evidence="4">IMI 355091</strain>
    </source>
</reference>
<evidence type="ECO:0000313" key="4">
    <source>
        <dbReference type="EMBL" id="KAJ4409587.1"/>
    </source>
</evidence>
<evidence type="ECO:0000313" key="5">
    <source>
        <dbReference type="Proteomes" id="UP001140510"/>
    </source>
</evidence>
<gene>
    <name evidence="4" type="ORF">N0V91_002508</name>
</gene>
<accession>A0A9W9DB93</accession>
<dbReference type="Pfam" id="PF20737">
    <property type="entry name" value="Glyco_hydro127C"/>
    <property type="match status" value="1"/>
</dbReference>
<dbReference type="AlphaFoldDB" id="A0A9W9DB93"/>
<evidence type="ECO:0000259" key="1">
    <source>
        <dbReference type="Pfam" id="PF07944"/>
    </source>
</evidence>
<dbReference type="InterPro" id="IPR049174">
    <property type="entry name" value="Beta-AFase-like"/>
</dbReference>
<dbReference type="PANTHER" id="PTHR43465:SF2">
    <property type="entry name" value="DUF1680 DOMAIN PROTEIN (AFU_ORTHOLOGUE AFUA_1G08910)"/>
    <property type="match status" value="1"/>
</dbReference>
<feature type="domain" description="Non-reducing end beta-L-arabinofuranosidase-like GH127 middle" evidence="2">
    <location>
        <begin position="462"/>
        <end position="517"/>
    </location>
</feature>
<dbReference type="EMBL" id="JAPEVA010000011">
    <property type="protein sequence ID" value="KAJ4409587.1"/>
    <property type="molecule type" value="Genomic_DNA"/>
</dbReference>
<proteinExistence type="predicted"/>
<sequence length="689" mass="78440">MAYPQETFKWTYLKTTSLLGQRRAAASANMITYQLEILKKTGRYDAFDMKWQPIYDKVPEFPPIADHLFWDSDIGKWIEGACYFLTGESNPDPTIDSAIRELVDMIRTAQQPDGYLNIHYQVVEPGKRFTNLRDMHELYNLGHLIEGALAHNQYYSNNLFLEPMLKYVSLIHSIIGPSEGQLHGYPGHPELELALLRLHHRTGDKKSFQLAQYFINERGNPNGVDGRDFFTVEAEKRNEALEWQPVWYPAPRSHWYQQAHAPIAQQETIEGHSVRAMYLLTAAADLVRLDASSADLKEAISRLWNNMVEKRMYLTGGIGSMKQWEGFGQDYFLPQGTDEGGCYAETCAAIGVMMLAQRMLQVKNALGVRGWTFTDCYQYDLNNKYGDVMELCLYNAVFTATSLDCMEFAYLNQLASSEKDLSERFGWFQCACCPPNVLRLLGMIGGYLWNVSENSTSDVMQVDVHLYASATLTFETSSGQARLKQESDWPRHGTIKFSLTGQTQNVQLKLRIPGWAPWWAIFPPLAHSDFTNGYLTIPTDYLAVHPDFTLRIDLKPRLIFPHPLTNQTTLSLARGPIVYCVEDVDNPWVTDHFRSTYLSPGCIKDNAVTEQERTDPGVSDEKHVELTVTRAAFISDLTRLGVNASLDRENDDNTIAPGEIIDELKFVPYYYRANRGGRGMARVGLKRWI</sequence>
<dbReference type="InterPro" id="IPR008928">
    <property type="entry name" value="6-hairpin_glycosidase_sf"/>
</dbReference>
<dbReference type="PANTHER" id="PTHR43465">
    <property type="entry name" value="DUF1680 DOMAIN PROTEIN (AFU_ORTHOLOGUE AFUA_1G08910)"/>
    <property type="match status" value="1"/>
</dbReference>
<feature type="domain" description="Non-reducing end beta-L-arabinofuranosidase-like GH127 C-terminal" evidence="3">
    <location>
        <begin position="566"/>
        <end position="680"/>
    </location>
</feature>
<dbReference type="SUPFAM" id="SSF48208">
    <property type="entry name" value="Six-hairpin glycosidases"/>
    <property type="match status" value="1"/>
</dbReference>
<dbReference type="Pfam" id="PF20736">
    <property type="entry name" value="Glyco_hydro127M"/>
    <property type="match status" value="1"/>
</dbReference>
<protein>
    <submittedName>
        <fullName evidence="4">Uncharacterized protein</fullName>
    </submittedName>
</protein>
<evidence type="ECO:0000259" key="3">
    <source>
        <dbReference type="Pfam" id="PF20737"/>
    </source>
</evidence>
<dbReference type="Pfam" id="PF07944">
    <property type="entry name" value="Beta-AFase-like_GH127_cat"/>
    <property type="match status" value="1"/>
</dbReference>
<comment type="caution">
    <text evidence="4">The sequence shown here is derived from an EMBL/GenBank/DDBJ whole genome shotgun (WGS) entry which is preliminary data.</text>
</comment>
<dbReference type="InterPro" id="IPR012878">
    <property type="entry name" value="Beta-AFase-like_GH127_cat"/>
</dbReference>
<dbReference type="InterPro" id="IPR049046">
    <property type="entry name" value="Beta-AFase-like_GH127_middle"/>
</dbReference>
<feature type="domain" description="Non-reducing end beta-L-arabinofuranosidase-like GH127 catalytic" evidence="1">
    <location>
        <begin position="17"/>
        <end position="441"/>
    </location>
</feature>
<name>A0A9W9DB93_9PLEO</name>
<evidence type="ECO:0000259" key="2">
    <source>
        <dbReference type="Pfam" id="PF20736"/>
    </source>
</evidence>
<dbReference type="InterPro" id="IPR049049">
    <property type="entry name" value="Beta-AFase-like_GH127_C"/>
</dbReference>
<dbReference type="OrthoDB" id="654211at2759"/>
<keyword evidence="5" id="KW-1185">Reference proteome</keyword>
<dbReference type="Proteomes" id="UP001140510">
    <property type="component" value="Unassembled WGS sequence"/>
</dbReference>